<dbReference type="OrthoDB" id="6728192at2759"/>
<dbReference type="EMBL" id="JAACXV010000052">
    <property type="protein sequence ID" value="KAF7285540.1"/>
    <property type="molecule type" value="Genomic_DNA"/>
</dbReference>
<name>A0A834MM99_RHYFE</name>
<reference evidence="1" key="1">
    <citation type="submission" date="2020-08" db="EMBL/GenBank/DDBJ databases">
        <title>Genome sequencing and assembly of the red palm weevil Rhynchophorus ferrugineus.</title>
        <authorList>
            <person name="Dias G.B."/>
            <person name="Bergman C.M."/>
            <person name="Manee M."/>
        </authorList>
    </citation>
    <scope>NUCLEOTIDE SEQUENCE</scope>
    <source>
        <strain evidence="1">AA-2017</strain>
        <tissue evidence="1">Whole larva</tissue>
    </source>
</reference>
<keyword evidence="2" id="KW-1185">Reference proteome</keyword>
<protein>
    <submittedName>
        <fullName evidence="1">Uncharacterized protein</fullName>
    </submittedName>
</protein>
<sequence>MNEKRDLRRVKDCDAKTSKCRRINLEGNINQRPTVLSGSLGKVFSSQVQNKYKSAKGNTLHKLEKYYKGLRRSQRIKSKVNSSPHVIHKNKSKSIIKEINDKFYKLSRRNSEILFNNQEATFQESFDENINKPKQKSIFKEINERYNKLTAGFNKPTQFGANKLLIELNRIHENESGCTKSTFCDILREQGKKQMELNEMHDKVEHHSARSQTGTLISPSKWIFITPPKQRLPPSQLEGSAIETGIICIQKNEKQLFELKPSYKNCSFKSSKNKVTIDNKFNQLGSFVHDSGGQSYNVNTPKSHETSILYSNKGIEREGPSTSQIIRRPKKPYFTQKLNKNENCLKDLDKIKMDIADINLDSTFEGFSTIEENDDIEMHYSDKYKRKHSEDFVIKKKSRKFFSFNRQPVNIFQFNNKD</sequence>
<comment type="caution">
    <text evidence="1">The sequence shown here is derived from an EMBL/GenBank/DDBJ whole genome shotgun (WGS) entry which is preliminary data.</text>
</comment>
<accession>A0A834MM99</accession>
<proteinExistence type="predicted"/>
<evidence type="ECO:0000313" key="1">
    <source>
        <dbReference type="EMBL" id="KAF7285540.1"/>
    </source>
</evidence>
<dbReference type="AlphaFoldDB" id="A0A834MM99"/>
<dbReference type="Proteomes" id="UP000625711">
    <property type="component" value="Unassembled WGS sequence"/>
</dbReference>
<gene>
    <name evidence="1" type="ORF">GWI33_010537</name>
</gene>
<organism evidence="1 2">
    <name type="scientific">Rhynchophorus ferrugineus</name>
    <name type="common">Red palm weevil</name>
    <name type="synonym">Curculio ferrugineus</name>
    <dbReference type="NCBI Taxonomy" id="354439"/>
    <lineage>
        <taxon>Eukaryota</taxon>
        <taxon>Metazoa</taxon>
        <taxon>Ecdysozoa</taxon>
        <taxon>Arthropoda</taxon>
        <taxon>Hexapoda</taxon>
        <taxon>Insecta</taxon>
        <taxon>Pterygota</taxon>
        <taxon>Neoptera</taxon>
        <taxon>Endopterygota</taxon>
        <taxon>Coleoptera</taxon>
        <taxon>Polyphaga</taxon>
        <taxon>Cucujiformia</taxon>
        <taxon>Curculionidae</taxon>
        <taxon>Dryophthorinae</taxon>
        <taxon>Rhynchophorus</taxon>
    </lineage>
</organism>
<evidence type="ECO:0000313" key="2">
    <source>
        <dbReference type="Proteomes" id="UP000625711"/>
    </source>
</evidence>